<sequence>MKENNTYHDGMEGLNLPESLRVTPFVTPDNYFEALSINLIACTSLEGKIPPEEIPFSVPNDYFSQLTDRIQSQAKITTYTDDADAWETPTGYFENLADQIQTRIRVETIADQENDFSVPMGYFEQLSERIEARRFEDKLRTTISTDGFVAPDQYFSKLTAGITAKITQEDAAVIPPRETTVVRKINIQSWVQYAAAACVATILGLTSYNAVVDHNAVDATQSHLAAVPDEEIINYLASSNTSDDMLYIMEYIVEPAKEEAVCSEVKDNDIEDYLNYML</sequence>
<proteinExistence type="predicted"/>
<name>A0ABY7WIZ0_9SPHI</name>
<dbReference type="RefSeq" id="WP_274268290.1">
    <property type="nucleotide sequence ID" value="NZ_CP117880.1"/>
</dbReference>
<keyword evidence="2" id="KW-1185">Reference proteome</keyword>
<reference evidence="1 2" key="1">
    <citation type="submission" date="2023-02" db="EMBL/GenBank/DDBJ databases">
        <title>Genome sequence of Sphingobacterium sp. KACC 22765.</title>
        <authorList>
            <person name="Kim S."/>
            <person name="Heo J."/>
            <person name="Kwon S.-W."/>
        </authorList>
    </citation>
    <scope>NUCLEOTIDE SEQUENCE [LARGE SCALE GENOMIC DNA]</scope>
    <source>
        <strain evidence="1 2">KACC 22765</strain>
    </source>
</reference>
<dbReference type="Proteomes" id="UP001221558">
    <property type="component" value="Chromosome"/>
</dbReference>
<gene>
    <name evidence="1" type="ORF">PQ465_04155</name>
</gene>
<organism evidence="1 2">
    <name type="scientific">Sphingobacterium oryzagri</name>
    <dbReference type="NCBI Taxonomy" id="3025669"/>
    <lineage>
        <taxon>Bacteria</taxon>
        <taxon>Pseudomonadati</taxon>
        <taxon>Bacteroidota</taxon>
        <taxon>Sphingobacteriia</taxon>
        <taxon>Sphingobacteriales</taxon>
        <taxon>Sphingobacteriaceae</taxon>
        <taxon>Sphingobacterium</taxon>
    </lineage>
</organism>
<evidence type="ECO:0000313" key="1">
    <source>
        <dbReference type="EMBL" id="WDF69576.1"/>
    </source>
</evidence>
<dbReference type="EMBL" id="CP117880">
    <property type="protein sequence ID" value="WDF69576.1"/>
    <property type="molecule type" value="Genomic_DNA"/>
</dbReference>
<protein>
    <submittedName>
        <fullName evidence="1">Uncharacterized protein</fullName>
    </submittedName>
</protein>
<accession>A0ABY7WIZ0</accession>
<evidence type="ECO:0000313" key="2">
    <source>
        <dbReference type="Proteomes" id="UP001221558"/>
    </source>
</evidence>